<dbReference type="AlphaFoldDB" id="A0AAD4VC82"/>
<comment type="caution">
    <text evidence="2">The sequence shown here is derived from an EMBL/GenBank/DDBJ whole genome shotgun (WGS) entry which is preliminary data.</text>
</comment>
<feature type="region of interest" description="Disordered" evidence="1">
    <location>
        <begin position="172"/>
        <end position="195"/>
    </location>
</feature>
<evidence type="ECO:0000313" key="2">
    <source>
        <dbReference type="EMBL" id="KAI5322380.1"/>
    </source>
</evidence>
<evidence type="ECO:0000313" key="3">
    <source>
        <dbReference type="Proteomes" id="UP001054821"/>
    </source>
</evidence>
<keyword evidence="3" id="KW-1185">Reference proteome</keyword>
<accession>A0AAD4VC82</accession>
<protein>
    <submittedName>
        <fullName evidence="2">Uncharacterized protein</fullName>
    </submittedName>
</protein>
<sequence length="205" mass="22889">MMLQSLLKHFEKRLFGVDVSAPDIHEAFWELTGFGVVETPKLRELGARAIPGWVTHWEVARELPETKLCGQRGGPKADNIMLRRSRSRDVTIWYQSHSAVWCECANEDHEAFWELTGFGVVGTPKLSELGARAIPGWVTHWEVSRELPETKPCGQRGGPKADNIVLRRCRSRDVTQTTSSAQPTAQARPGSYQPGQAQGYILPGL</sequence>
<organism evidence="2 3">
    <name type="scientific">Prunus dulcis</name>
    <name type="common">Almond</name>
    <name type="synonym">Amygdalus dulcis</name>
    <dbReference type="NCBI Taxonomy" id="3755"/>
    <lineage>
        <taxon>Eukaryota</taxon>
        <taxon>Viridiplantae</taxon>
        <taxon>Streptophyta</taxon>
        <taxon>Embryophyta</taxon>
        <taxon>Tracheophyta</taxon>
        <taxon>Spermatophyta</taxon>
        <taxon>Magnoliopsida</taxon>
        <taxon>eudicotyledons</taxon>
        <taxon>Gunneridae</taxon>
        <taxon>Pentapetalae</taxon>
        <taxon>rosids</taxon>
        <taxon>fabids</taxon>
        <taxon>Rosales</taxon>
        <taxon>Rosaceae</taxon>
        <taxon>Amygdaloideae</taxon>
        <taxon>Amygdaleae</taxon>
        <taxon>Prunus</taxon>
    </lineage>
</organism>
<name>A0AAD4VC82_PRUDU</name>
<proteinExistence type="predicted"/>
<reference evidence="2 3" key="1">
    <citation type="journal article" date="2022" name="G3 (Bethesda)">
        <title>Whole-genome sequence and methylome profiling of the almond [Prunus dulcis (Mill.) D.A. Webb] cultivar 'Nonpareil'.</title>
        <authorList>
            <person name="D'Amico-Willman K.M."/>
            <person name="Ouma W.Z."/>
            <person name="Meulia T."/>
            <person name="Sideli G.M."/>
            <person name="Gradziel T.M."/>
            <person name="Fresnedo-Ramirez J."/>
        </authorList>
    </citation>
    <scope>NUCLEOTIDE SEQUENCE [LARGE SCALE GENOMIC DNA]</scope>
    <source>
        <strain evidence="2">Clone GOH B32 T37-40</strain>
    </source>
</reference>
<gene>
    <name evidence="2" type="ORF">L3X38_031452</name>
</gene>
<dbReference type="EMBL" id="JAJFAZ020000006">
    <property type="protein sequence ID" value="KAI5322380.1"/>
    <property type="molecule type" value="Genomic_DNA"/>
</dbReference>
<dbReference type="Proteomes" id="UP001054821">
    <property type="component" value="Chromosome 6"/>
</dbReference>
<feature type="compositionally biased region" description="Low complexity" evidence="1">
    <location>
        <begin position="175"/>
        <end position="187"/>
    </location>
</feature>
<evidence type="ECO:0000256" key="1">
    <source>
        <dbReference type="SAM" id="MobiDB-lite"/>
    </source>
</evidence>